<accession>A0A2H0KL75</accession>
<dbReference type="Proteomes" id="UP000229497">
    <property type="component" value="Unassembled WGS sequence"/>
</dbReference>
<reference evidence="3 4" key="1">
    <citation type="submission" date="2017-09" db="EMBL/GenBank/DDBJ databases">
        <title>Depth-based differentiation of microbial function through sediment-hosted aquifers and enrichment of novel symbionts in the deep terrestrial subsurface.</title>
        <authorList>
            <person name="Probst A.J."/>
            <person name="Ladd B."/>
            <person name="Jarett J.K."/>
            <person name="Geller-Mcgrath D.E."/>
            <person name="Sieber C.M."/>
            <person name="Emerson J.B."/>
            <person name="Anantharaman K."/>
            <person name="Thomas B.C."/>
            <person name="Malmstrom R."/>
            <person name="Stieglmeier M."/>
            <person name="Klingl A."/>
            <person name="Woyke T."/>
            <person name="Ryan C.M."/>
            <person name="Banfield J.F."/>
        </authorList>
    </citation>
    <scope>NUCLEOTIDE SEQUENCE [LARGE SCALE GENOMIC DNA]</scope>
    <source>
        <strain evidence="3">CG11_big_fil_rev_8_21_14_0_20_37_16</strain>
    </source>
</reference>
<dbReference type="InterPro" id="IPR048350">
    <property type="entry name" value="S-Me-THD-like_C"/>
</dbReference>
<dbReference type="AlphaFoldDB" id="A0A2H0KL75"/>
<dbReference type="InterPro" id="IPR027479">
    <property type="entry name" value="S-Me-THD_N_sf"/>
</dbReference>
<evidence type="ECO:0000313" key="3">
    <source>
        <dbReference type="EMBL" id="PIQ71313.1"/>
    </source>
</evidence>
<dbReference type="Pfam" id="PF06032">
    <property type="entry name" value="S-Me-THD_N"/>
    <property type="match status" value="1"/>
</dbReference>
<organism evidence="3 4">
    <name type="scientific">Candidatus Roizmanbacteria bacterium CG11_big_fil_rev_8_21_14_0_20_37_16</name>
    <dbReference type="NCBI Taxonomy" id="1974857"/>
    <lineage>
        <taxon>Bacteria</taxon>
        <taxon>Candidatus Roizmaniibacteriota</taxon>
    </lineage>
</organism>
<feature type="domain" description="S-Me-THD N-terminal" evidence="1">
    <location>
        <begin position="9"/>
        <end position="163"/>
    </location>
</feature>
<sequence>MYTIFYKEAKLIILGSSILSCGGGLSYKDQMSCLDSLYIKRGIKVIQLNELASLPSDLVYVTASELGPADKPPINKAKIPEMIKLFSKRTGKKIGGILPVEVGQEAIAFDAALQSGLPIINSDLAGLRAVPKASLNGLKMQNVPFTRSPLVVLTATGKVSYIDKNTTLEEDEKQLRQIAEDTKDVIFIVGGLITSKMILKYLNHSSLTITSQIGKSIDSGENFTKKVPLHLVYSTNGKIKKIMKINEVGFSEKQVYIETSFKEDNLCTLTIKNEYMKIVGNNIKFQFPQLITLFSNEKKRGLSASDLEEGMLVEINIFDPLPFWSNYYSNNNLYE</sequence>
<dbReference type="Pfam" id="PF20906">
    <property type="entry name" value="S-Me-THD_C"/>
    <property type="match status" value="1"/>
</dbReference>
<evidence type="ECO:0000259" key="2">
    <source>
        <dbReference type="Pfam" id="PF20906"/>
    </source>
</evidence>
<dbReference type="EMBL" id="PCVK01000117">
    <property type="protein sequence ID" value="PIQ71313.1"/>
    <property type="molecule type" value="Genomic_DNA"/>
</dbReference>
<dbReference type="SUPFAM" id="SSF160991">
    <property type="entry name" value="CV3147-like"/>
    <property type="match status" value="1"/>
</dbReference>
<evidence type="ECO:0000259" key="1">
    <source>
        <dbReference type="Pfam" id="PF06032"/>
    </source>
</evidence>
<dbReference type="PROSITE" id="PS51257">
    <property type="entry name" value="PROKAR_LIPOPROTEIN"/>
    <property type="match status" value="1"/>
</dbReference>
<gene>
    <name evidence="3" type="ORF">COV87_04125</name>
</gene>
<evidence type="ECO:0000313" key="4">
    <source>
        <dbReference type="Proteomes" id="UP000229497"/>
    </source>
</evidence>
<protein>
    <submittedName>
        <fullName evidence="3">Uncharacterized protein</fullName>
    </submittedName>
</protein>
<comment type="caution">
    <text evidence="3">The sequence shown here is derived from an EMBL/GenBank/DDBJ whole genome shotgun (WGS) entry which is preliminary data.</text>
</comment>
<dbReference type="Gene3D" id="3.40.1610.10">
    <property type="entry name" value="CV3147-like domain"/>
    <property type="match status" value="1"/>
</dbReference>
<name>A0A2H0KL75_9BACT</name>
<feature type="domain" description="S-Me-THD-like C-terminal" evidence="2">
    <location>
        <begin position="172"/>
        <end position="325"/>
    </location>
</feature>
<dbReference type="InterPro" id="IPR010318">
    <property type="entry name" value="S-Me-THD_N"/>
</dbReference>
<proteinExistence type="predicted"/>